<organism evidence="7 8">
    <name type="scientific">Spirosoma telluris</name>
    <dbReference type="NCBI Taxonomy" id="2183553"/>
    <lineage>
        <taxon>Bacteria</taxon>
        <taxon>Pseudomonadati</taxon>
        <taxon>Bacteroidota</taxon>
        <taxon>Cytophagia</taxon>
        <taxon>Cytophagales</taxon>
        <taxon>Cytophagaceae</taxon>
        <taxon>Spirosoma</taxon>
    </lineage>
</organism>
<comment type="caution">
    <text evidence="7">The sequence shown here is derived from an EMBL/GenBank/DDBJ whole genome shotgun (WGS) entry which is preliminary data.</text>
</comment>
<keyword evidence="5" id="KW-0378">Hydrolase</keyword>
<dbReference type="PANTHER" id="PTHR34139:SF1">
    <property type="entry name" value="RNASE MJ1380-RELATED"/>
    <property type="match status" value="1"/>
</dbReference>
<dbReference type="PANTHER" id="PTHR34139">
    <property type="entry name" value="UPF0331 PROTEIN MJ0127"/>
    <property type="match status" value="1"/>
</dbReference>
<evidence type="ECO:0000256" key="4">
    <source>
        <dbReference type="ARBA" id="ARBA00022741"/>
    </source>
</evidence>
<dbReference type="AlphaFoldDB" id="A0A327NQB0"/>
<evidence type="ECO:0000313" key="7">
    <source>
        <dbReference type="EMBL" id="RAI76903.1"/>
    </source>
</evidence>
<evidence type="ECO:0000256" key="3">
    <source>
        <dbReference type="ARBA" id="ARBA00022722"/>
    </source>
</evidence>
<evidence type="ECO:0000256" key="2">
    <source>
        <dbReference type="ARBA" id="ARBA00022649"/>
    </source>
</evidence>
<proteinExistence type="inferred from homology"/>
<dbReference type="InterPro" id="IPR008201">
    <property type="entry name" value="HepT-like"/>
</dbReference>
<keyword evidence="3" id="KW-0540">Nuclease</keyword>
<evidence type="ECO:0000313" key="8">
    <source>
        <dbReference type="Proteomes" id="UP000249016"/>
    </source>
</evidence>
<evidence type="ECO:0000256" key="5">
    <source>
        <dbReference type="ARBA" id="ARBA00022801"/>
    </source>
</evidence>
<dbReference type="OrthoDB" id="955324at2"/>
<dbReference type="RefSeq" id="WP_111346997.1">
    <property type="nucleotide sequence ID" value="NZ_QLII01000001.1"/>
</dbReference>
<gene>
    <name evidence="7" type="ORF">HMF3257_26935</name>
</gene>
<evidence type="ECO:0000256" key="1">
    <source>
        <dbReference type="ARBA" id="ARBA00022553"/>
    </source>
</evidence>
<comment type="similarity">
    <text evidence="6">Belongs to the HepT RNase toxin family.</text>
</comment>
<dbReference type="Gene3D" id="1.20.120.580">
    <property type="entry name" value="bsu32300-like"/>
    <property type="match status" value="1"/>
</dbReference>
<dbReference type="GO" id="GO:0016787">
    <property type="term" value="F:hydrolase activity"/>
    <property type="evidence" value="ECO:0007669"/>
    <property type="project" value="UniProtKB-KW"/>
</dbReference>
<dbReference type="GO" id="GO:0004540">
    <property type="term" value="F:RNA nuclease activity"/>
    <property type="evidence" value="ECO:0007669"/>
    <property type="project" value="InterPro"/>
</dbReference>
<keyword evidence="4" id="KW-0547">Nucleotide-binding</keyword>
<evidence type="ECO:0000256" key="6">
    <source>
        <dbReference type="ARBA" id="ARBA00024207"/>
    </source>
</evidence>
<dbReference type="InterPro" id="IPR051813">
    <property type="entry name" value="HepT_RNase_toxin"/>
</dbReference>
<reference evidence="7 8" key="1">
    <citation type="submission" date="2018-06" db="EMBL/GenBank/DDBJ databases">
        <title>Spirosoma sp. HMF3257 Genome sequencing and assembly.</title>
        <authorList>
            <person name="Kang H."/>
            <person name="Cha I."/>
            <person name="Kim H."/>
            <person name="Kang J."/>
            <person name="Joh K."/>
        </authorList>
    </citation>
    <scope>NUCLEOTIDE SEQUENCE [LARGE SCALE GENOMIC DNA]</scope>
    <source>
        <strain evidence="7 8">HMF3257</strain>
    </source>
</reference>
<name>A0A327NQB0_9BACT</name>
<keyword evidence="1" id="KW-0597">Phosphoprotein</keyword>
<keyword evidence="2" id="KW-1277">Toxin-antitoxin system</keyword>
<dbReference type="InterPro" id="IPR037038">
    <property type="entry name" value="HepT-like_sf"/>
</dbReference>
<dbReference type="GO" id="GO:0000166">
    <property type="term" value="F:nucleotide binding"/>
    <property type="evidence" value="ECO:0007669"/>
    <property type="project" value="UniProtKB-KW"/>
</dbReference>
<dbReference type="Pfam" id="PF01934">
    <property type="entry name" value="HepT-like"/>
    <property type="match status" value="1"/>
</dbReference>
<protein>
    <recommendedName>
        <fullName evidence="9">DUF86 domain-containing protein</fullName>
    </recommendedName>
</protein>
<dbReference type="EMBL" id="QLII01000001">
    <property type="protein sequence ID" value="RAI76903.1"/>
    <property type="molecule type" value="Genomic_DNA"/>
</dbReference>
<accession>A0A327NQB0</accession>
<dbReference type="Proteomes" id="UP000249016">
    <property type="component" value="Unassembled WGS sequence"/>
</dbReference>
<sequence length="144" mass="17154">MYNTKNLSYICTMLECIEKIFIYSSNFDNVEDFIWANDQQNYNASWGLLLAIGEESKRLDIALKNEYPQIPWRNIAGMRNFLAHDYRGIDYDLVYEVINNNLPNLKEVLIEMVSKVDYDQSLLRDALDSPYYRHIQYLRNKLHD</sequence>
<evidence type="ECO:0008006" key="9">
    <source>
        <dbReference type="Google" id="ProtNLM"/>
    </source>
</evidence>
<keyword evidence="8" id="KW-1185">Reference proteome</keyword>
<dbReference type="GO" id="GO:0110001">
    <property type="term" value="C:toxin-antitoxin complex"/>
    <property type="evidence" value="ECO:0007669"/>
    <property type="project" value="InterPro"/>
</dbReference>